<dbReference type="Gene3D" id="3.90.530.10">
    <property type="entry name" value="XPA C-terminal domain"/>
    <property type="match status" value="1"/>
</dbReference>
<dbReference type="Proteomes" id="UP001497600">
    <property type="component" value="Chromosome A"/>
</dbReference>
<dbReference type="InterPro" id="IPR037129">
    <property type="entry name" value="XPA_sf"/>
</dbReference>
<protein>
    <submittedName>
        <fullName evidence="7">DNA repair protein Rad14p</fullName>
    </submittedName>
</protein>
<accession>A0ABP0E5Q8</accession>
<comment type="subcellular location">
    <subcellularLocation>
        <location evidence="1">Nucleus</location>
    </subcellularLocation>
</comment>
<dbReference type="EMBL" id="OZ004253">
    <property type="protein sequence ID" value="CAK7892931.1"/>
    <property type="molecule type" value="Genomic_DNA"/>
</dbReference>
<keyword evidence="4" id="KW-0175">Coiled coil</keyword>
<gene>
    <name evidence="7" type="primary">RAD14</name>
    <name evidence="7" type="ORF">CAAN4_A05094</name>
</gene>
<dbReference type="PANTHER" id="PTHR10142:SF0">
    <property type="entry name" value="DNA REPAIR PROTEIN COMPLEMENTING XP-A CELLS"/>
    <property type="match status" value="1"/>
</dbReference>
<feature type="compositionally biased region" description="Polar residues" evidence="5">
    <location>
        <begin position="113"/>
        <end position="139"/>
    </location>
</feature>
<feature type="compositionally biased region" description="Low complexity" evidence="5">
    <location>
        <begin position="31"/>
        <end position="60"/>
    </location>
</feature>
<dbReference type="Pfam" id="PF05181">
    <property type="entry name" value="XPA_C"/>
    <property type="match status" value="1"/>
</dbReference>
<organism evidence="7 8">
    <name type="scientific">[Candida] anglica</name>
    <dbReference type="NCBI Taxonomy" id="148631"/>
    <lineage>
        <taxon>Eukaryota</taxon>
        <taxon>Fungi</taxon>
        <taxon>Dikarya</taxon>
        <taxon>Ascomycota</taxon>
        <taxon>Saccharomycotina</taxon>
        <taxon>Pichiomycetes</taxon>
        <taxon>Debaryomycetaceae</taxon>
        <taxon>Kurtzmaniella</taxon>
    </lineage>
</organism>
<feature type="domain" description="XPA C-terminal" evidence="6">
    <location>
        <begin position="278"/>
        <end position="325"/>
    </location>
</feature>
<dbReference type="PANTHER" id="PTHR10142">
    <property type="entry name" value="DNA REPAIR PROTEIN COMPLEMENTING XP-A CELLS"/>
    <property type="match status" value="1"/>
</dbReference>
<dbReference type="InterPro" id="IPR022656">
    <property type="entry name" value="XPA_C"/>
</dbReference>
<keyword evidence="2" id="KW-0862">Zinc</keyword>
<name>A0ABP0E5Q8_9ASCO</name>
<dbReference type="InterPro" id="IPR022658">
    <property type="entry name" value="XPA_CS"/>
</dbReference>
<feature type="region of interest" description="Disordered" evidence="5">
    <location>
        <begin position="112"/>
        <end position="175"/>
    </location>
</feature>
<dbReference type="InterPro" id="IPR000465">
    <property type="entry name" value="XPA/RAD14"/>
</dbReference>
<evidence type="ECO:0000259" key="6">
    <source>
        <dbReference type="Pfam" id="PF05181"/>
    </source>
</evidence>
<dbReference type="PROSITE" id="PS00753">
    <property type="entry name" value="XPA_2"/>
    <property type="match status" value="1"/>
</dbReference>
<feature type="coiled-coil region" evidence="4">
    <location>
        <begin position="344"/>
        <end position="371"/>
    </location>
</feature>
<evidence type="ECO:0000256" key="5">
    <source>
        <dbReference type="SAM" id="MobiDB-lite"/>
    </source>
</evidence>
<feature type="region of interest" description="Disordered" evidence="5">
    <location>
        <begin position="29"/>
        <end position="60"/>
    </location>
</feature>
<sequence>MSFVRGNLTAEQKARIEANRQRALDRLQRKGLASSGTSAGVGSSGPANVASTTVSSSTNNISSAPVVSAGSSIAATSSIPVAPPLKRPRIELTPEQRKRIEENRKRALEIQRQKQLQNRNAEQTAASTVPMTSSNTSTAPIPGYTNVRLPKESSSEGGTSLVNGKPPAKQYQPPSINKKDYIEYDFSTMKDSYGGFIDETGGGIGGAGAPPEENPTLEAWKERQKQQLVVRELPPPLDISAAPKCEECQSMEIDQNIYQNFRHVRVCRPCARAKPERYALLTKTECKEDYLLTDPELKDVELLPRVEKPNPHGFSRMQLFLRLQVEEYAWKKWGGADKLDEEWEKRERVRLQRKEKKYEEKLKEMRKRTRAEEYTRKLRNGESLGQRHVHDWSEPLVCGENVKRRCIDCGLETEELIL</sequence>
<evidence type="ECO:0000256" key="3">
    <source>
        <dbReference type="ARBA" id="ARBA00023242"/>
    </source>
</evidence>
<dbReference type="InterPro" id="IPR009061">
    <property type="entry name" value="DNA-bd_dom_put_sf"/>
</dbReference>
<keyword evidence="3" id="KW-0539">Nucleus</keyword>
<reference evidence="7 8" key="1">
    <citation type="submission" date="2024-01" db="EMBL/GenBank/DDBJ databases">
        <authorList>
            <consortium name="Genoscope - CEA"/>
            <person name="William W."/>
        </authorList>
    </citation>
    <scope>NUCLEOTIDE SEQUENCE [LARGE SCALE GENOMIC DNA]</scope>
    <source>
        <strain evidence="7 8">29B2s-10</strain>
    </source>
</reference>
<evidence type="ECO:0000313" key="7">
    <source>
        <dbReference type="EMBL" id="CAK7892931.1"/>
    </source>
</evidence>
<evidence type="ECO:0000256" key="2">
    <source>
        <dbReference type="ARBA" id="ARBA00022833"/>
    </source>
</evidence>
<evidence type="ECO:0000313" key="8">
    <source>
        <dbReference type="Proteomes" id="UP001497600"/>
    </source>
</evidence>
<evidence type="ECO:0000256" key="4">
    <source>
        <dbReference type="SAM" id="Coils"/>
    </source>
</evidence>
<proteinExistence type="predicted"/>
<dbReference type="CDD" id="cd21077">
    <property type="entry name" value="DBD_Rad14"/>
    <property type="match status" value="1"/>
</dbReference>
<dbReference type="SUPFAM" id="SSF46955">
    <property type="entry name" value="Putative DNA-binding domain"/>
    <property type="match status" value="1"/>
</dbReference>
<keyword evidence="8" id="KW-1185">Reference proteome</keyword>
<dbReference type="NCBIfam" id="TIGR00598">
    <property type="entry name" value="rad14"/>
    <property type="match status" value="1"/>
</dbReference>
<evidence type="ECO:0000256" key="1">
    <source>
        <dbReference type="ARBA" id="ARBA00004123"/>
    </source>
</evidence>